<dbReference type="RefSeq" id="WP_273381577.1">
    <property type="nucleotide sequence ID" value="NZ_PIUK01000350.1"/>
</dbReference>
<evidence type="ECO:0000313" key="2">
    <source>
        <dbReference type="EMBL" id="MBY6278124.1"/>
    </source>
</evidence>
<keyword evidence="1" id="KW-1133">Transmembrane helix</keyword>
<organism evidence="2 3">
    <name type="scientific">Symbiobacterium thermophilum</name>
    <dbReference type="NCBI Taxonomy" id="2734"/>
    <lineage>
        <taxon>Bacteria</taxon>
        <taxon>Bacillati</taxon>
        <taxon>Bacillota</taxon>
        <taxon>Clostridia</taxon>
        <taxon>Eubacteriales</taxon>
        <taxon>Symbiobacteriaceae</taxon>
        <taxon>Symbiobacterium</taxon>
    </lineage>
</organism>
<evidence type="ECO:0000313" key="3">
    <source>
        <dbReference type="Proteomes" id="UP000732377"/>
    </source>
</evidence>
<dbReference type="Proteomes" id="UP000732377">
    <property type="component" value="Unassembled WGS sequence"/>
</dbReference>
<comment type="caution">
    <text evidence="2">The sequence shown here is derived from an EMBL/GenBank/DDBJ whole genome shotgun (WGS) entry which is preliminary data.</text>
</comment>
<keyword evidence="1" id="KW-0472">Membrane</keyword>
<proteinExistence type="predicted"/>
<feature type="transmembrane region" description="Helical" evidence="1">
    <location>
        <begin position="24"/>
        <end position="46"/>
    </location>
</feature>
<accession>A0A953IEY6</accession>
<sequence length="143" mass="15406">MFNAQAFCQLALANWRELLRDFKMIIYICVPPLLLMLVFPFIAFLMNEEDGLIILLLPADATQAVHALAAELQGLQNVTFELVDAGEGMRRKASGEFEALVFLPSTIDGGSVVIETPAGSDVRVRAIKVTVSSASCAPLPSPG</sequence>
<keyword evidence="1" id="KW-0812">Transmembrane</keyword>
<name>A0A953IEY6_SYMTR</name>
<gene>
    <name evidence="2" type="ORF">CWE10_18485</name>
</gene>
<reference evidence="2" key="1">
    <citation type="submission" date="2017-11" db="EMBL/GenBank/DDBJ databases">
        <title>Three new genomes from thermophilic consortium.</title>
        <authorList>
            <person name="Quaggio R."/>
            <person name="Amgarten D."/>
            <person name="Setubal J.C."/>
        </authorList>
    </citation>
    <scope>NUCLEOTIDE SEQUENCE</scope>
    <source>
        <strain evidence="2">ZCTH01-B2</strain>
    </source>
</reference>
<dbReference type="EMBL" id="PIUK01000350">
    <property type="protein sequence ID" value="MBY6278124.1"/>
    <property type="molecule type" value="Genomic_DNA"/>
</dbReference>
<protein>
    <submittedName>
        <fullName evidence="2">Uncharacterized protein</fullName>
    </submittedName>
</protein>
<dbReference type="AlphaFoldDB" id="A0A953IEY6"/>
<evidence type="ECO:0000256" key="1">
    <source>
        <dbReference type="SAM" id="Phobius"/>
    </source>
</evidence>